<evidence type="ECO:0000313" key="1">
    <source>
        <dbReference type="EMBL" id="KAF0686581.1"/>
    </source>
</evidence>
<dbReference type="Gene3D" id="2.20.70.10">
    <property type="match status" value="1"/>
</dbReference>
<evidence type="ECO:0000313" key="3">
    <source>
        <dbReference type="Proteomes" id="UP000332933"/>
    </source>
</evidence>
<accession>A0A485LK31</accession>
<gene>
    <name evidence="2" type="primary">Aste57867_21624</name>
    <name evidence="1" type="ORF">As57867_021555</name>
    <name evidence="2" type="ORF">ASTE57867_21624</name>
</gene>
<dbReference type="Proteomes" id="UP000332933">
    <property type="component" value="Unassembled WGS sequence"/>
</dbReference>
<dbReference type="SUPFAM" id="SSF51045">
    <property type="entry name" value="WW domain"/>
    <property type="match status" value="1"/>
</dbReference>
<reference evidence="2 3" key="1">
    <citation type="submission" date="2019-03" db="EMBL/GenBank/DDBJ databases">
        <authorList>
            <person name="Gaulin E."/>
            <person name="Dumas B."/>
        </authorList>
    </citation>
    <scope>NUCLEOTIDE SEQUENCE [LARGE SCALE GENOMIC DNA]</scope>
    <source>
        <strain evidence="2">CBS 568.67</strain>
    </source>
</reference>
<reference evidence="1" key="2">
    <citation type="submission" date="2019-06" db="EMBL/GenBank/DDBJ databases">
        <title>Genomics analysis of Aphanomyces spp. identifies a new class of oomycete effector associated with host adaptation.</title>
        <authorList>
            <person name="Gaulin E."/>
        </authorList>
    </citation>
    <scope>NUCLEOTIDE SEQUENCE</scope>
    <source>
        <strain evidence="1">CBS 578.67</strain>
    </source>
</reference>
<proteinExistence type="predicted"/>
<dbReference type="OrthoDB" id="74218at2759"/>
<dbReference type="InterPro" id="IPR036020">
    <property type="entry name" value="WW_dom_sf"/>
</dbReference>
<keyword evidence="3" id="KW-1185">Reference proteome</keyword>
<dbReference type="AlphaFoldDB" id="A0A485LK31"/>
<protein>
    <submittedName>
        <fullName evidence="2">Aste57867_21624 protein</fullName>
    </submittedName>
</protein>
<evidence type="ECO:0000313" key="2">
    <source>
        <dbReference type="EMBL" id="VFT98294.1"/>
    </source>
</evidence>
<sequence length="103" mass="11061">MNNGSNNDELLQVLDISIKHVTHNSNIDPSGGVGVGGSPVRGPAYVFETDPLTHNMQRMALGVDVTECCLPPGWSARFSPTKQRVCFIHEASGTIQFTHPGAM</sequence>
<organism evidence="2 3">
    <name type="scientific">Aphanomyces stellatus</name>
    <dbReference type="NCBI Taxonomy" id="120398"/>
    <lineage>
        <taxon>Eukaryota</taxon>
        <taxon>Sar</taxon>
        <taxon>Stramenopiles</taxon>
        <taxon>Oomycota</taxon>
        <taxon>Saprolegniomycetes</taxon>
        <taxon>Saprolegniales</taxon>
        <taxon>Verrucalvaceae</taxon>
        <taxon>Aphanomyces</taxon>
    </lineage>
</organism>
<name>A0A485LK31_9STRA</name>
<dbReference type="EMBL" id="VJMH01006985">
    <property type="protein sequence ID" value="KAF0686581.1"/>
    <property type="molecule type" value="Genomic_DNA"/>
</dbReference>
<dbReference type="EMBL" id="CAADRA010007011">
    <property type="protein sequence ID" value="VFT98294.1"/>
    <property type="molecule type" value="Genomic_DNA"/>
</dbReference>